<keyword evidence="1" id="KW-1133">Transmembrane helix</keyword>
<dbReference type="GeneID" id="69687641"/>
<evidence type="ECO:0000313" key="4">
    <source>
        <dbReference type="Proteomes" id="UP000254704"/>
    </source>
</evidence>
<accession>A0A379EWM3</accession>
<feature type="transmembrane region" description="Helical" evidence="1">
    <location>
        <begin position="52"/>
        <end position="71"/>
    </location>
</feature>
<evidence type="ECO:0000313" key="2">
    <source>
        <dbReference type="EMBL" id="GJH43414.1"/>
    </source>
</evidence>
<dbReference type="EMBL" id="UGTV01000015">
    <property type="protein sequence ID" value="SUC10785.1"/>
    <property type="molecule type" value="Genomic_DNA"/>
</dbReference>
<keyword evidence="1" id="KW-0472">Membrane</keyword>
<dbReference type="EMBL" id="BPUX01000025">
    <property type="protein sequence ID" value="GJH43414.1"/>
    <property type="molecule type" value="Genomic_DNA"/>
</dbReference>
<reference evidence="3 4" key="1">
    <citation type="submission" date="2018-06" db="EMBL/GenBank/DDBJ databases">
        <authorList>
            <consortium name="Pathogen Informatics"/>
            <person name="Doyle S."/>
        </authorList>
    </citation>
    <scope>NUCLEOTIDE SEQUENCE [LARGE SCALE GENOMIC DNA]</scope>
    <source>
        <strain evidence="3 4">NCTC11621</strain>
    </source>
</reference>
<dbReference type="Proteomes" id="UP001052140">
    <property type="component" value="Unassembled WGS sequence"/>
</dbReference>
<name>A0A379EWM3_9PAST</name>
<sequence length="118" mass="12861">MKEMQFDTLWAVTQIMLGSFFWPLLFVVVVVLGSFFYLLIKEKGVVSCRLKGSSFLGLFGGVIALFFLFSISESSISNLGGPIDLILVILAYIGGFLGSAILLYTIAGFLKVGRCSCK</sequence>
<dbReference type="AlphaFoldDB" id="A0A379EWM3"/>
<protein>
    <submittedName>
        <fullName evidence="3">Transmembrane protein</fullName>
    </submittedName>
</protein>
<gene>
    <name evidence="3" type="ORF">NCTC11621_01864</name>
    <name evidence="2" type="ORF">PA42_15880</name>
</gene>
<keyword evidence="1 3" id="KW-0812">Transmembrane</keyword>
<dbReference type="Pfam" id="PF17336">
    <property type="entry name" value="DUF5368"/>
    <property type="match status" value="1"/>
</dbReference>
<keyword evidence="5" id="KW-1185">Reference proteome</keyword>
<feature type="transmembrane region" description="Helical" evidence="1">
    <location>
        <begin position="20"/>
        <end position="40"/>
    </location>
</feature>
<proteinExistence type="predicted"/>
<evidence type="ECO:0000313" key="3">
    <source>
        <dbReference type="EMBL" id="SUC10785.1"/>
    </source>
</evidence>
<dbReference type="Proteomes" id="UP000254704">
    <property type="component" value="Unassembled WGS sequence"/>
</dbReference>
<evidence type="ECO:0000313" key="5">
    <source>
        <dbReference type="Proteomes" id="UP001052140"/>
    </source>
</evidence>
<evidence type="ECO:0000256" key="1">
    <source>
        <dbReference type="SAM" id="Phobius"/>
    </source>
</evidence>
<feature type="transmembrane region" description="Helical" evidence="1">
    <location>
        <begin position="83"/>
        <end position="110"/>
    </location>
</feature>
<reference evidence="2" key="2">
    <citation type="submission" date="2024-05" db="EMBL/GenBank/DDBJ databases">
        <title>Determining zoonotic pasteurella genome.</title>
        <authorList>
            <person name="Maeda T."/>
            <person name="Takahashi T."/>
            <person name="Yoshida H."/>
        </authorList>
    </citation>
    <scope>NUCLEOTIDE SEQUENCE</scope>
    <source>
        <strain evidence="2">PA42</strain>
    </source>
</reference>
<dbReference type="InterPro" id="IPR035308">
    <property type="entry name" value="DUF5368"/>
</dbReference>
<dbReference type="RefSeq" id="WP_049214354.1">
    <property type="nucleotide sequence ID" value="NZ_BPUX01000025.1"/>
</dbReference>
<organism evidence="3 4">
    <name type="scientific">Pasteurella canis</name>
    <dbReference type="NCBI Taxonomy" id="753"/>
    <lineage>
        <taxon>Bacteria</taxon>
        <taxon>Pseudomonadati</taxon>
        <taxon>Pseudomonadota</taxon>
        <taxon>Gammaproteobacteria</taxon>
        <taxon>Pasteurellales</taxon>
        <taxon>Pasteurellaceae</taxon>
        <taxon>Pasteurella</taxon>
    </lineage>
</organism>